<dbReference type="Gene3D" id="3.40.50.720">
    <property type="entry name" value="NAD(P)-binding Rossmann-like Domain"/>
    <property type="match status" value="1"/>
</dbReference>
<dbReference type="InterPro" id="IPR013332">
    <property type="entry name" value="KPR_N"/>
</dbReference>
<dbReference type="Pfam" id="PF08546">
    <property type="entry name" value="ApbA_C"/>
    <property type="match status" value="1"/>
</dbReference>
<evidence type="ECO:0000256" key="2">
    <source>
        <dbReference type="ARBA" id="ARBA00022857"/>
    </source>
</evidence>
<protein>
    <recommendedName>
        <fullName evidence="4">2-dehydropantoate 2-reductase</fullName>
        <ecNumber evidence="4">1.1.1.169</ecNumber>
    </recommendedName>
    <alternativeName>
        <fullName evidence="4">Ketopantoate reductase</fullName>
    </alternativeName>
</protein>
<proteinExistence type="inferred from homology"/>
<gene>
    <name evidence="7" type="ORF">ACFQWG_03470</name>
</gene>
<keyword evidence="4" id="KW-0566">Pantothenate biosynthesis</keyword>
<dbReference type="EMBL" id="JBHTEF010000001">
    <property type="protein sequence ID" value="MFC7580283.1"/>
    <property type="molecule type" value="Genomic_DNA"/>
</dbReference>
<dbReference type="InterPro" id="IPR013328">
    <property type="entry name" value="6PGD_dom2"/>
</dbReference>
<dbReference type="EC" id="1.1.1.169" evidence="4"/>
<dbReference type="Gene3D" id="1.10.1040.10">
    <property type="entry name" value="N-(1-d-carboxylethyl)-l-norvaline Dehydrogenase, domain 2"/>
    <property type="match status" value="1"/>
</dbReference>
<accession>A0ABW2SLP6</accession>
<evidence type="ECO:0000256" key="1">
    <source>
        <dbReference type="ARBA" id="ARBA00007870"/>
    </source>
</evidence>
<keyword evidence="3 4" id="KW-0560">Oxidoreductase</keyword>
<comment type="catalytic activity">
    <reaction evidence="4">
        <text>(R)-pantoate + NADP(+) = 2-dehydropantoate + NADPH + H(+)</text>
        <dbReference type="Rhea" id="RHEA:16233"/>
        <dbReference type="ChEBI" id="CHEBI:11561"/>
        <dbReference type="ChEBI" id="CHEBI:15378"/>
        <dbReference type="ChEBI" id="CHEBI:15980"/>
        <dbReference type="ChEBI" id="CHEBI:57783"/>
        <dbReference type="ChEBI" id="CHEBI:58349"/>
        <dbReference type="EC" id="1.1.1.169"/>
    </reaction>
</comment>
<evidence type="ECO:0000313" key="8">
    <source>
        <dbReference type="Proteomes" id="UP001596527"/>
    </source>
</evidence>
<dbReference type="InterPro" id="IPR008927">
    <property type="entry name" value="6-PGluconate_DH-like_C_sf"/>
</dbReference>
<comment type="pathway">
    <text evidence="4">Cofactor biosynthesis; (R)-pantothenate biosynthesis; (R)-pantoate from 3-methyl-2-oxobutanoate: step 2/2.</text>
</comment>
<sequence length="320" mass="33145">MRIAIIGTGGVGAHFGSCLIRGGEEVHLVTTPRHVEAIRGGGVVDLTDEGEARAHPASVTSDPGDIGPVDAVVVAVKLYQFEDATGRIGPLIGPGTVALTLQNGVTAPGMLGRRIGADHVLPGTANIVAWLEGPGRVRQTGGRPAVAIAARPLGSPRPDPRDRQAGGADPRAQALADAFARGGVSARLARDIDRALWEKFALICTMGGVNALAHATTGEVRSFPPTRRLMEQSLAEVRAVATARGVALTDEDCARVLAQLDAVQAGSTTSMQRDLEQGRPSEFDALNGALVALADESGVDVPLQRVICAVLGLHTHRGHV</sequence>
<comment type="caution">
    <text evidence="7">The sequence shown here is derived from an EMBL/GenBank/DDBJ whole genome shotgun (WGS) entry which is preliminary data.</text>
</comment>
<dbReference type="Pfam" id="PF02558">
    <property type="entry name" value="ApbA"/>
    <property type="match status" value="1"/>
</dbReference>
<dbReference type="InterPro" id="IPR036291">
    <property type="entry name" value="NAD(P)-bd_dom_sf"/>
</dbReference>
<feature type="domain" description="Ketopantoate reductase N-terminal" evidence="5">
    <location>
        <begin position="3"/>
        <end position="145"/>
    </location>
</feature>
<reference evidence="8" key="1">
    <citation type="journal article" date="2019" name="Int. J. Syst. Evol. Microbiol.">
        <title>The Global Catalogue of Microorganisms (GCM) 10K type strain sequencing project: providing services to taxonomists for standard genome sequencing and annotation.</title>
        <authorList>
            <consortium name="The Broad Institute Genomics Platform"/>
            <consortium name="The Broad Institute Genome Sequencing Center for Infectious Disease"/>
            <person name="Wu L."/>
            <person name="Ma J."/>
        </authorList>
    </citation>
    <scope>NUCLEOTIDE SEQUENCE [LARGE SCALE GENOMIC DNA]</scope>
    <source>
        <strain evidence="8">CCUG 56698</strain>
    </source>
</reference>
<dbReference type="InterPro" id="IPR003710">
    <property type="entry name" value="ApbA"/>
</dbReference>
<evidence type="ECO:0000313" key="7">
    <source>
        <dbReference type="EMBL" id="MFC7580283.1"/>
    </source>
</evidence>
<evidence type="ECO:0000259" key="5">
    <source>
        <dbReference type="Pfam" id="PF02558"/>
    </source>
</evidence>
<dbReference type="SUPFAM" id="SSF48179">
    <property type="entry name" value="6-phosphogluconate dehydrogenase C-terminal domain-like"/>
    <property type="match status" value="1"/>
</dbReference>
<organism evidence="7 8">
    <name type="scientific">Schaalia naturae</name>
    <dbReference type="NCBI Taxonomy" id="635203"/>
    <lineage>
        <taxon>Bacteria</taxon>
        <taxon>Bacillati</taxon>
        <taxon>Actinomycetota</taxon>
        <taxon>Actinomycetes</taxon>
        <taxon>Actinomycetales</taxon>
        <taxon>Actinomycetaceae</taxon>
        <taxon>Schaalia</taxon>
    </lineage>
</organism>
<evidence type="ECO:0000256" key="3">
    <source>
        <dbReference type="ARBA" id="ARBA00023002"/>
    </source>
</evidence>
<name>A0ABW2SLP6_9ACTO</name>
<feature type="domain" description="Ketopantoate reductase C-terminal" evidence="6">
    <location>
        <begin position="191"/>
        <end position="311"/>
    </location>
</feature>
<keyword evidence="2 4" id="KW-0521">NADP</keyword>
<comment type="similarity">
    <text evidence="1 4">Belongs to the ketopantoate reductase family.</text>
</comment>
<dbReference type="NCBIfam" id="TIGR00745">
    <property type="entry name" value="apbA_panE"/>
    <property type="match status" value="1"/>
</dbReference>
<dbReference type="PANTHER" id="PTHR21708">
    <property type="entry name" value="PROBABLE 2-DEHYDROPANTOATE 2-REDUCTASE"/>
    <property type="match status" value="1"/>
</dbReference>
<dbReference type="Proteomes" id="UP001596527">
    <property type="component" value="Unassembled WGS sequence"/>
</dbReference>
<dbReference type="InterPro" id="IPR013752">
    <property type="entry name" value="KPA_reductase"/>
</dbReference>
<dbReference type="InterPro" id="IPR051402">
    <property type="entry name" value="KPR-Related"/>
</dbReference>
<dbReference type="RefSeq" id="WP_380972147.1">
    <property type="nucleotide sequence ID" value="NZ_JBHTEF010000001.1"/>
</dbReference>
<dbReference type="PANTHER" id="PTHR21708:SF26">
    <property type="entry name" value="2-DEHYDROPANTOATE 2-REDUCTASE"/>
    <property type="match status" value="1"/>
</dbReference>
<keyword evidence="8" id="KW-1185">Reference proteome</keyword>
<evidence type="ECO:0000259" key="6">
    <source>
        <dbReference type="Pfam" id="PF08546"/>
    </source>
</evidence>
<evidence type="ECO:0000256" key="4">
    <source>
        <dbReference type="RuleBase" id="RU362068"/>
    </source>
</evidence>
<comment type="function">
    <text evidence="4">Catalyzes the NADPH-dependent reduction of ketopantoate into pantoic acid.</text>
</comment>
<dbReference type="SUPFAM" id="SSF51735">
    <property type="entry name" value="NAD(P)-binding Rossmann-fold domains"/>
    <property type="match status" value="1"/>
</dbReference>